<evidence type="ECO:0000259" key="11">
    <source>
        <dbReference type="Pfam" id="PF00755"/>
    </source>
</evidence>
<dbReference type="Proteomes" id="UP000005205">
    <property type="component" value="Unassembled WGS sequence"/>
</dbReference>
<dbReference type="Pfam" id="PF00755">
    <property type="entry name" value="Carn_acyltransf"/>
    <property type="match status" value="1"/>
</dbReference>
<comment type="similarity">
    <text evidence="2 10">Belongs to the carnitine/choline acetyltransferase family.</text>
</comment>
<reference evidence="12" key="2">
    <citation type="submission" date="2016-04" db="UniProtKB">
        <authorList>
            <consortium name="EnsemblMetazoa"/>
        </authorList>
    </citation>
    <scope>IDENTIFICATION</scope>
</reference>
<evidence type="ECO:0000313" key="13">
    <source>
        <dbReference type="Proteomes" id="UP000005205"/>
    </source>
</evidence>
<evidence type="ECO:0000313" key="12">
    <source>
        <dbReference type="EnsemblMetazoa" id="XP_012060247.1"/>
    </source>
</evidence>
<reference evidence="13" key="1">
    <citation type="journal article" date="2011" name="PLoS Genet.">
        <title>The genome sequence of the leaf-cutter ant Atta cephalotes reveals insights into its obligate symbiotic lifestyle.</title>
        <authorList>
            <person name="Suen G."/>
            <person name="Teiling C."/>
            <person name="Li L."/>
            <person name="Holt C."/>
            <person name="Abouheif E."/>
            <person name="Bornberg-Bauer E."/>
            <person name="Bouffard P."/>
            <person name="Caldera E.J."/>
            <person name="Cash E."/>
            <person name="Cavanaugh A."/>
            <person name="Denas O."/>
            <person name="Elhaik E."/>
            <person name="Fave M.J."/>
            <person name="Gadau J."/>
            <person name="Gibson J.D."/>
            <person name="Graur D."/>
            <person name="Grubbs K.J."/>
            <person name="Hagen D.E."/>
            <person name="Harkins T.T."/>
            <person name="Helmkampf M."/>
            <person name="Hu H."/>
            <person name="Johnson B.R."/>
            <person name="Kim J."/>
            <person name="Marsh S.E."/>
            <person name="Moeller J.A."/>
            <person name="Munoz-Torres M.C."/>
            <person name="Murphy M.C."/>
            <person name="Naughton M.C."/>
            <person name="Nigam S."/>
            <person name="Overson R."/>
            <person name="Rajakumar R."/>
            <person name="Reese J.T."/>
            <person name="Scott J.J."/>
            <person name="Smith C.R."/>
            <person name="Tao S."/>
            <person name="Tsutsui N.D."/>
            <person name="Viljakainen L."/>
            <person name="Wissler L."/>
            <person name="Yandell M.D."/>
            <person name="Zimmer F."/>
            <person name="Taylor J."/>
            <person name="Slater S.C."/>
            <person name="Clifton S.W."/>
            <person name="Warren W.C."/>
            <person name="Elsik C.G."/>
            <person name="Smith C.D."/>
            <person name="Weinstock G.M."/>
            <person name="Gerardo N.M."/>
            <person name="Currie C.R."/>
        </authorList>
    </citation>
    <scope>NUCLEOTIDE SEQUENCE [LARGE SCALE GENOMIC DNA]</scope>
</reference>
<keyword evidence="7 10" id="KW-0012">Acyltransferase</keyword>
<dbReference type="PANTHER" id="PTHR22589">
    <property type="entry name" value="CARNITINE O-ACYLTRANSFERASE"/>
    <property type="match status" value="1"/>
</dbReference>
<dbReference type="UniPathway" id="UPA00659"/>
<dbReference type="EnsemblMetazoa" id="XM_012204857.1">
    <property type="protein sequence ID" value="XP_012060247.1"/>
    <property type="gene ID" value="LOC105623464"/>
</dbReference>
<protein>
    <recommendedName>
        <fullName evidence="11">Choline/carnitine acyltransferase domain-containing protein</fullName>
    </recommendedName>
</protein>
<dbReference type="AlphaFoldDB" id="A0A158NRT9"/>
<dbReference type="InterPro" id="IPR039551">
    <property type="entry name" value="Cho/carn_acyl_trans"/>
</dbReference>
<keyword evidence="13" id="KW-1185">Reference proteome</keyword>
<dbReference type="Gene3D" id="1.20.1280.180">
    <property type="match status" value="1"/>
</dbReference>
<evidence type="ECO:0000256" key="4">
    <source>
        <dbReference type="ARBA" id="ARBA00022679"/>
    </source>
</evidence>
<name>A0A158NRT9_ATTCE</name>
<dbReference type="FunFam" id="1.10.275.20:FF:000001">
    <property type="entry name" value="carnitine O-palmitoyltransferase 2, mitochondrial"/>
    <property type="match status" value="1"/>
</dbReference>
<dbReference type="PROSITE" id="PS00440">
    <property type="entry name" value="ACYLTRANSF_C_2"/>
    <property type="match status" value="1"/>
</dbReference>
<accession>A0A158NRT9</accession>
<dbReference type="FunCoup" id="A0A158NRT9">
    <property type="interactions" value="1228"/>
</dbReference>
<proteinExistence type="inferred from homology"/>
<sequence>MFITTKRGFRKFMISRGGLVLTQRLARSTAVLYDTTEYQFMQMSKVPTLHFQASLPRLPVPKLEDSCRRYLNAQKPLLNQKELQNTSSCVSKFLASEGQNLQKLLFQQNAENSHTSYISEPWFDMYLQDRKPLPINYNPFLVYVPESDPKYDAQLVKATNIVVSSLRFLKSFKNNILEPEIFHMKPEKSDTPLFRNVTRLIPSRFSWYGAYLFKAFPLDMSQYKNLFNTTRIPELGKDRIFYDPSAKHLVVLRKDHFYAFDVLDANDSIRSPKEIAACLKIILEDDRPANKYPVGVLTTSERNQWARARSHLVETGNRKILQKIDSAVFVMILDDEIIGTNYNKLIKTYLHTDGTNRWFDKSFSFIVSKDGYSGINFEHSWGDGVAVLRYFQDVKADISKKPRFHPNEVDDLSKENVNVERLQFSLDAKSKGIIDQQKADYQAWVNRLCIDFMLNEEFGKDQYKKLGVSPDAMMQLAFQLALYILKGKSVPTYESCSTAAYKHGRTETIRPCTLETKAICVAMTQKQIELSKSELKKMIFECNKTHNMLTKEAIMGQGFDRHLFALRKISEKSGFTKPVIFQDSAYDALNHNILSTSTLSSPDIIVGGFGPVVSDGYGIGYMIQDKRLGSTVTSYEGSHNASHYVQALKHAFKSIHDVLHT</sequence>
<feature type="domain" description="Choline/carnitine acyltransferase" evidence="11">
    <location>
        <begin position="58"/>
        <end position="649"/>
    </location>
</feature>
<dbReference type="EMBL" id="ADTU01024307">
    <property type="status" value="NOT_ANNOTATED_CDS"/>
    <property type="molecule type" value="Genomic_DNA"/>
</dbReference>
<comment type="catalytic activity">
    <reaction evidence="8">
        <text>4,8-dimethylnonanoyl-CoA + (R)-carnitine = O-4,8-dimethylnonanoyl-(R)-carnitine + CoA</text>
        <dbReference type="Rhea" id="RHEA:44860"/>
        <dbReference type="ChEBI" id="CHEBI:16347"/>
        <dbReference type="ChEBI" id="CHEBI:57287"/>
        <dbReference type="ChEBI" id="CHEBI:77061"/>
        <dbReference type="ChEBI" id="CHEBI:84654"/>
    </reaction>
</comment>
<comment type="pathway">
    <text evidence="1">Lipid metabolism; fatty acid beta-oxidation.</text>
</comment>
<dbReference type="InterPro" id="IPR023213">
    <property type="entry name" value="CAT-like_dom_sf"/>
</dbReference>
<dbReference type="GO" id="GO:0004095">
    <property type="term" value="F:carnitine O-palmitoyltransferase activity"/>
    <property type="evidence" value="ECO:0007669"/>
    <property type="project" value="TreeGrafter"/>
</dbReference>
<evidence type="ECO:0000256" key="3">
    <source>
        <dbReference type="ARBA" id="ARBA00022448"/>
    </source>
</evidence>
<dbReference type="OrthoDB" id="240216at2759"/>
<dbReference type="STRING" id="12957.A0A158NRT9"/>
<dbReference type="KEGG" id="acep:105623464"/>
<dbReference type="PANTHER" id="PTHR22589:SF16">
    <property type="entry name" value="CARNITINE O-PALMITOYLTRANSFERASE 2, MITOCHONDRIAL"/>
    <property type="match status" value="1"/>
</dbReference>
<dbReference type="InterPro" id="IPR042572">
    <property type="entry name" value="Carn_acyl_trans_N"/>
</dbReference>
<keyword evidence="5" id="KW-0276">Fatty acid metabolism</keyword>
<organism evidence="12 13">
    <name type="scientific">Atta cephalotes</name>
    <name type="common">Leafcutter ant</name>
    <dbReference type="NCBI Taxonomy" id="12957"/>
    <lineage>
        <taxon>Eukaryota</taxon>
        <taxon>Metazoa</taxon>
        <taxon>Ecdysozoa</taxon>
        <taxon>Arthropoda</taxon>
        <taxon>Hexapoda</taxon>
        <taxon>Insecta</taxon>
        <taxon>Pterygota</taxon>
        <taxon>Neoptera</taxon>
        <taxon>Endopterygota</taxon>
        <taxon>Hymenoptera</taxon>
        <taxon>Apocrita</taxon>
        <taxon>Aculeata</taxon>
        <taxon>Formicoidea</taxon>
        <taxon>Formicidae</taxon>
        <taxon>Myrmicinae</taxon>
        <taxon>Atta</taxon>
    </lineage>
</organism>
<evidence type="ECO:0000256" key="6">
    <source>
        <dbReference type="ARBA" id="ARBA00023098"/>
    </source>
</evidence>
<dbReference type="InterPro" id="IPR042231">
    <property type="entry name" value="Cho/carn_acyl_trans_2"/>
</dbReference>
<evidence type="ECO:0000256" key="1">
    <source>
        <dbReference type="ARBA" id="ARBA00005005"/>
    </source>
</evidence>
<dbReference type="Gene3D" id="3.30.559.70">
    <property type="entry name" value="Choline/Carnitine o-acyltransferase, domain 2"/>
    <property type="match status" value="1"/>
</dbReference>
<evidence type="ECO:0000256" key="10">
    <source>
        <dbReference type="RuleBase" id="RU003801"/>
    </source>
</evidence>
<gene>
    <name evidence="12" type="primary">105623464</name>
</gene>
<dbReference type="Gene3D" id="1.10.275.20">
    <property type="entry name" value="Choline/Carnitine o-acyltransferase"/>
    <property type="match status" value="1"/>
</dbReference>
<dbReference type="InParanoid" id="A0A158NRT9"/>
<dbReference type="SUPFAM" id="SSF52777">
    <property type="entry name" value="CoA-dependent acyltransferases"/>
    <property type="match status" value="2"/>
</dbReference>
<dbReference type="eggNOG" id="KOG3719">
    <property type="taxonomic scope" value="Eukaryota"/>
</dbReference>
<dbReference type="Gene3D" id="3.30.559.10">
    <property type="entry name" value="Chloramphenicol acetyltransferase-like domain"/>
    <property type="match status" value="1"/>
</dbReference>
<evidence type="ECO:0000256" key="2">
    <source>
        <dbReference type="ARBA" id="ARBA00005232"/>
    </source>
</evidence>
<keyword evidence="6" id="KW-0443">Lipid metabolism</keyword>
<evidence type="ECO:0000256" key="9">
    <source>
        <dbReference type="PIRSR" id="PIRSR600542-1"/>
    </source>
</evidence>
<feature type="active site" description="Proton acceptor" evidence="9">
    <location>
        <position position="379"/>
    </location>
</feature>
<evidence type="ECO:0000256" key="5">
    <source>
        <dbReference type="ARBA" id="ARBA00022832"/>
    </source>
</evidence>
<evidence type="ECO:0000256" key="8">
    <source>
        <dbReference type="ARBA" id="ARBA00048999"/>
    </source>
</evidence>
<keyword evidence="3" id="KW-0813">Transport</keyword>
<keyword evidence="4 10" id="KW-0808">Transferase</keyword>
<dbReference type="GO" id="GO:0006635">
    <property type="term" value="P:fatty acid beta-oxidation"/>
    <property type="evidence" value="ECO:0007669"/>
    <property type="project" value="UniProtKB-UniPathway"/>
</dbReference>
<evidence type="ECO:0000256" key="7">
    <source>
        <dbReference type="ARBA" id="ARBA00023315"/>
    </source>
</evidence>
<dbReference type="InterPro" id="IPR000542">
    <property type="entry name" value="Carn_acyl_trans"/>
</dbReference>
<dbReference type="GO" id="GO:0005739">
    <property type="term" value="C:mitochondrion"/>
    <property type="evidence" value="ECO:0007669"/>
    <property type="project" value="TreeGrafter"/>
</dbReference>